<dbReference type="InterPro" id="IPR036661">
    <property type="entry name" value="Luciferase-like_sf"/>
</dbReference>
<feature type="compositionally biased region" description="Low complexity" evidence="3">
    <location>
        <begin position="389"/>
        <end position="406"/>
    </location>
</feature>
<dbReference type="PANTHER" id="PTHR30137:SF8">
    <property type="entry name" value="BLR5498 PROTEIN"/>
    <property type="match status" value="1"/>
</dbReference>
<evidence type="ECO:0000313" key="5">
    <source>
        <dbReference type="EMBL" id="KHS53766.1"/>
    </source>
</evidence>
<sequence>MSESAQPHITPPQHSETTESQPSQQPNYMHEFGLDRGQGLQMGIYSLGDHLPDPHDGSRVDAGQRIHEFIGYAQAAEAAGLDFFSLGESHQEFFASQAHAVILGAIAQTTDTIRIGSSSTILSTSDPVRVFENFATIDLISGGRAELVAGRASRVGLFELLGYDLRNYEELYEEKLELLLKINREKQVTWSGQFRAPLNDAEVIPRPTGQALRIWRAVGGAPASAVKAGLAGVPMVMAHLGGTTSVFKGTVDAYRRAAAHAGFDPGTLPIATAGFFHAAPTSQEALAGMYPHINEGMKRTNGQGMPKQHFAQSVHPASIANIGSPQQIIEKILHQHEVFGHQRYLAQVDFGGMAYADVMKQIDIIGTEILPAVKKYTATEPGVSGVGSAGPASGPAGSASGSTGSAFDSAEEALS</sequence>
<dbReference type="EMBL" id="JTJZ01000013">
    <property type="protein sequence ID" value="KHS53766.1"/>
    <property type="molecule type" value="Genomic_DNA"/>
</dbReference>
<reference evidence="5 6" key="1">
    <citation type="submission" date="2014-11" db="EMBL/GenBank/DDBJ databases">
        <title>Draft Genome Sequence of Brevibacterium linens AE038-8.</title>
        <authorList>
            <person name="Maizel D."/>
            <person name="Utturkar S.M."/>
            <person name="Brown S.D."/>
            <person name="Ferrero M."/>
            <person name="Rosen B.P."/>
        </authorList>
    </citation>
    <scope>NUCLEOTIDE SEQUENCE [LARGE SCALE GENOMIC DNA]</scope>
    <source>
        <strain evidence="5 6">AE038-8</strain>
    </source>
</reference>
<dbReference type="InterPro" id="IPR050766">
    <property type="entry name" value="Bact_Lucif_Oxidored"/>
</dbReference>
<keyword evidence="1" id="KW-0560">Oxidoreductase</keyword>
<dbReference type="Proteomes" id="UP000031488">
    <property type="component" value="Unassembled WGS sequence"/>
</dbReference>
<dbReference type="GO" id="GO:0005829">
    <property type="term" value="C:cytosol"/>
    <property type="evidence" value="ECO:0007669"/>
    <property type="project" value="TreeGrafter"/>
</dbReference>
<accession>A0A0B9AWT4</accession>
<evidence type="ECO:0000256" key="1">
    <source>
        <dbReference type="ARBA" id="ARBA00023002"/>
    </source>
</evidence>
<evidence type="ECO:0000256" key="3">
    <source>
        <dbReference type="SAM" id="MobiDB-lite"/>
    </source>
</evidence>
<dbReference type="SUPFAM" id="SSF51679">
    <property type="entry name" value="Bacterial luciferase-like"/>
    <property type="match status" value="1"/>
</dbReference>
<gene>
    <name evidence="5" type="ORF">AE0388_0521</name>
</gene>
<name>A0A0B9AWT4_BRELN</name>
<dbReference type="PATRIC" id="fig|1703.6.peg.406"/>
<feature type="region of interest" description="Disordered" evidence="3">
    <location>
        <begin position="1"/>
        <end position="31"/>
    </location>
</feature>
<dbReference type="InterPro" id="IPR011251">
    <property type="entry name" value="Luciferase-like_dom"/>
</dbReference>
<dbReference type="RefSeq" id="WP_235354901.1">
    <property type="nucleotide sequence ID" value="NZ_JTJZ01000013.1"/>
</dbReference>
<proteinExistence type="predicted"/>
<dbReference type="Gene3D" id="3.20.20.30">
    <property type="entry name" value="Luciferase-like domain"/>
    <property type="match status" value="1"/>
</dbReference>
<evidence type="ECO:0000313" key="6">
    <source>
        <dbReference type="Proteomes" id="UP000031488"/>
    </source>
</evidence>
<comment type="caution">
    <text evidence="5">The sequence shown here is derived from an EMBL/GenBank/DDBJ whole genome shotgun (WGS) entry which is preliminary data.</text>
</comment>
<evidence type="ECO:0000256" key="2">
    <source>
        <dbReference type="ARBA" id="ARBA00023033"/>
    </source>
</evidence>
<feature type="compositionally biased region" description="Polar residues" evidence="3">
    <location>
        <begin position="1"/>
        <end position="27"/>
    </location>
</feature>
<evidence type="ECO:0000259" key="4">
    <source>
        <dbReference type="Pfam" id="PF00296"/>
    </source>
</evidence>
<dbReference type="GO" id="GO:0016705">
    <property type="term" value="F:oxidoreductase activity, acting on paired donors, with incorporation or reduction of molecular oxygen"/>
    <property type="evidence" value="ECO:0007669"/>
    <property type="project" value="InterPro"/>
</dbReference>
<dbReference type="PANTHER" id="PTHR30137">
    <property type="entry name" value="LUCIFERASE-LIKE MONOOXYGENASE"/>
    <property type="match status" value="1"/>
</dbReference>
<keyword evidence="2" id="KW-0503">Monooxygenase</keyword>
<dbReference type="Pfam" id="PF00296">
    <property type="entry name" value="Bac_luciferase"/>
    <property type="match status" value="1"/>
</dbReference>
<feature type="domain" description="Luciferase-like" evidence="4">
    <location>
        <begin position="43"/>
        <end position="340"/>
    </location>
</feature>
<feature type="region of interest" description="Disordered" evidence="3">
    <location>
        <begin position="383"/>
        <end position="415"/>
    </location>
</feature>
<keyword evidence="6" id="KW-1185">Reference proteome</keyword>
<dbReference type="GO" id="GO:0004497">
    <property type="term" value="F:monooxygenase activity"/>
    <property type="evidence" value="ECO:0007669"/>
    <property type="project" value="UniProtKB-KW"/>
</dbReference>
<dbReference type="AlphaFoldDB" id="A0A0B9AWT4"/>
<protein>
    <submittedName>
        <fullName evidence="5">Luciferase family protein</fullName>
    </submittedName>
</protein>
<organism evidence="5 6">
    <name type="scientific">Brevibacterium linens</name>
    <dbReference type="NCBI Taxonomy" id="1703"/>
    <lineage>
        <taxon>Bacteria</taxon>
        <taxon>Bacillati</taxon>
        <taxon>Actinomycetota</taxon>
        <taxon>Actinomycetes</taxon>
        <taxon>Micrococcales</taxon>
        <taxon>Brevibacteriaceae</taxon>
        <taxon>Brevibacterium</taxon>
    </lineage>
</organism>
<dbReference type="STRING" id="1703.BLSMQ_3130"/>